<comment type="similarity">
    <text evidence="1">Belongs to the UPF0161 family.</text>
</comment>
<dbReference type="AlphaFoldDB" id="A0AAE6P0K7"/>
<reference evidence="2 3" key="1">
    <citation type="submission" date="2019-10" db="EMBL/GenBank/DDBJ databases">
        <title>Genome sequencing of Lactobacillus fructivorans.</title>
        <authorList>
            <person name="Kim K."/>
        </authorList>
    </citation>
    <scope>NUCLEOTIDE SEQUENCE [LARGE SCALE GENOMIC DNA]</scope>
    <source>
        <strain evidence="2 3">LF543</strain>
    </source>
</reference>
<evidence type="ECO:0000256" key="1">
    <source>
        <dbReference type="HAMAP-Rule" id="MF_00386"/>
    </source>
</evidence>
<dbReference type="Proteomes" id="UP000327194">
    <property type="component" value="Chromosome"/>
</dbReference>
<accession>A0AAE6P0K7</accession>
<gene>
    <name evidence="2" type="primary">yidD</name>
    <name evidence="2" type="ORF">LF543_04795</name>
</gene>
<dbReference type="GO" id="GO:0005886">
    <property type="term" value="C:plasma membrane"/>
    <property type="evidence" value="ECO:0007669"/>
    <property type="project" value="UniProtKB-SubCell"/>
</dbReference>
<comment type="function">
    <text evidence="1">Could be involved in insertion of integral membrane proteins into the membrane.</text>
</comment>
<evidence type="ECO:0000313" key="2">
    <source>
        <dbReference type="EMBL" id="QFX92901.1"/>
    </source>
</evidence>
<dbReference type="PANTHER" id="PTHR33383">
    <property type="entry name" value="MEMBRANE PROTEIN INSERTION EFFICIENCY FACTOR-RELATED"/>
    <property type="match status" value="1"/>
</dbReference>
<dbReference type="Pfam" id="PF01809">
    <property type="entry name" value="YidD"/>
    <property type="match status" value="1"/>
</dbReference>
<dbReference type="PANTHER" id="PTHR33383:SF1">
    <property type="entry name" value="MEMBRANE PROTEIN INSERTION EFFICIENCY FACTOR-RELATED"/>
    <property type="match status" value="1"/>
</dbReference>
<organism evidence="2 3">
    <name type="scientific">Fructilactobacillus fructivorans</name>
    <dbReference type="NCBI Taxonomy" id="1614"/>
    <lineage>
        <taxon>Bacteria</taxon>
        <taxon>Bacillati</taxon>
        <taxon>Bacillota</taxon>
        <taxon>Bacilli</taxon>
        <taxon>Lactobacillales</taxon>
        <taxon>Lactobacillaceae</taxon>
        <taxon>Fructilactobacillus</taxon>
    </lineage>
</organism>
<comment type="subcellular location">
    <subcellularLocation>
        <location evidence="1">Cell membrane</location>
        <topology evidence="1">Peripheral membrane protein</topology>
        <orientation evidence="1">Cytoplasmic side</orientation>
    </subcellularLocation>
</comment>
<evidence type="ECO:0000313" key="3">
    <source>
        <dbReference type="Proteomes" id="UP000327194"/>
    </source>
</evidence>
<dbReference type="InterPro" id="IPR002696">
    <property type="entry name" value="Membr_insert_effic_factor_YidD"/>
</dbReference>
<dbReference type="RefSeq" id="WP_029327123.1">
    <property type="nucleotide sequence ID" value="NZ_AZDS01000003.1"/>
</dbReference>
<keyword evidence="1" id="KW-0472">Membrane</keyword>
<keyword evidence="1" id="KW-1003">Cell membrane</keyword>
<proteinExistence type="inferred from homology"/>
<dbReference type="SMART" id="SM01234">
    <property type="entry name" value="Haemolytic"/>
    <property type="match status" value="1"/>
</dbReference>
<protein>
    <recommendedName>
        <fullName evidence="1">Putative membrane protein insertion efficiency factor</fullName>
    </recommendedName>
</protein>
<name>A0AAE6P0K7_9LACO</name>
<dbReference type="KEGG" id="lfv:LF543_04795"/>
<dbReference type="HAMAP" id="MF_00386">
    <property type="entry name" value="UPF0161_YidD"/>
    <property type="match status" value="1"/>
</dbReference>
<dbReference type="NCBIfam" id="TIGR00278">
    <property type="entry name" value="membrane protein insertion efficiency factor YidD"/>
    <property type="match status" value="1"/>
</dbReference>
<sequence>MKRIFISLIKFYQHFISPLFPPSCRYSPTCSHYTLEAIDRFGAFKGTLMGTARILRCNPLVKGGYDPVPRKFSLGRNKKAEEDYRRSMKLK</sequence>
<dbReference type="EMBL" id="CP045562">
    <property type="protein sequence ID" value="QFX92901.1"/>
    <property type="molecule type" value="Genomic_DNA"/>
</dbReference>